<dbReference type="GO" id="GO:0009617">
    <property type="term" value="P:response to bacterium"/>
    <property type="evidence" value="ECO:0007669"/>
    <property type="project" value="InterPro"/>
</dbReference>
<keyword evidence="4 6" id="KW-1133">Transmembrane helix</keyword>
<feature type="compositionally biased region" description="Basic and acidic residues" evidence="7">
    <location>
        <begin position="39"/>
        <end position="49"/>
    </location>
</feature>
<evidence type="ECO:0000256" key="5">
    <source>
        <dbReference type="ARBA" id="ARBA00023136"/>
    </source>
</evidence>
<dbReference type="EMBL" id="OX465084">
    <property type="protein sequence ID" value="CAI9295646.1"/>
    <property type="molecule type" value="Genomic_DNA"/>
</dbReference>
<keyword evidence="2 6" id="KW-0812">Transmembrane</keyword>
<feature type="region of interest" description="Disordered" evidence="7">
    <location>
        <begin position="25"/>
        <end position="49"/>
    </location>
</feature>
<evidence type="ECO:0000259" key="8">
    <source>
        <dbReference type="PROSITE" id="PS50845"/>
    </source>
</evidence>
<dbReference type="PROSITE" id="PS50845">
    <property type="entry name" value="RETICULON"/>
    <property type="match status" value="1"/>
</dbReference>
<evidence type="ECO:0000256" key="4">
    <source>
        <dbReference type="ARBA" id="ARBA00022989"/>
    </source>
</evidence>
<dbReference type="InterPro" id="IPR003388">
    <property type="entry name" value="Reticulon"/>
</dbReference>
<gene>
    <name evidence="9" type="ORF">LSALG_LOCUS34577</name>
</gene>
<reference evidence="9" key="1">
    <citation type="submission" date="2023-04" db="EMBL/GenBank/DDBJ databases">
        <authorList>
            <person name="Vijverberg K."/>
            <person name="Xiong W."/>
            <person name="Schranz E."/>
        </authorList>
    </citation>
    <scope>NUCLEOTIDE SEQUENCE</scope>
</reference>
<evidence type="ECO:0000313" key="9">
    <source>
        <dbReference type="EMBL" id="CAI9295646.1"/>
    </source>
</evidence>
<keyword evidence="3 6" id="KW-0256">Endoplasmic reticulum</keyword>
<dbReference type="InterPro" id="IPR045064">
    <property type="entry name" value="Reticulon-like"/>
</dbReference>
<evidence type="ECO:0000256" key="3">
    <source>
        <dbReference type="ARBA" id="ARBA00022824"/>
    </source>
</evidence>
<keyword evidence="5 6" id="KW-0472">Membrane</keyword>
<accession>A0AA36EGH3</accession>
<dbReference type="AlphaFoldDB" id="A0AA36EGH3"/>
<protein>
    <recommendedName>
        <fullName evidence="6">Reticulon-like protein</fullName>
    </recommendedName>
</protein>
<sequence length="263" mass="29234">MADKAAGGQEHESSFIDSVKEKVTEKFHGNGSSSSDSEGEGKGKLASKKDYPVPIKKKVQSLSWKEKPVHDLLGGGKPADILLWRDKKTSIGVLGVATLIWALFELIEYHLLSLLCHTLILVLGIHFLWSNTFNLFYRCPQFPEVAIDEDTALKVASVLRSEINKALEVLREIASGKDLKEFLAVIACLWIVSVAGNWCNLLTLVYICFVLLQMVPILYEKNKGQADVLLEKAEGELKKHFEVVSEKVLSKVPSRASREKKAT</sequence>
<evidence type="ECO:0000256" key="7">
    <source>
        <dbReference type="SAM" id="MobiDB-lite"/>
    </source>
</evidence>
<dbReference type="PANTHER" id="PTHR10994:SF176">
    <property type="entry name" value="RETICULON-LIKE PROTEIN"/>
    <property type="match status" value="1"/>
</dbReference>
<name>A0AA36EGH3_LACSI</name>
<keyword evidence="10" id="KW-1185">Reference proteome</keyword>
<organism evidence="9 10">
    <name type="scientific">Lactuca saligna</name>
    <name type="common">Willowleaf lettuce</name>
    <dbReference type="NCBI Taxonomy" id="75948"/>
    <lineage>
        <taxon>Eukaryota</taxon>
        <taxon>Viridiplantae</taxon>
        <taxon>Streptophyta</taxon>
        <taxon>Embryophyta</taxon>
        <taxon>Tracheophyta</taxon>
        <taxon>Spermatophyta</taxon>
        <taxon>Magnoliopsida</taxon>
        <taxon>eudicotyledons</taxon>
        <taxon>Gunneridae</taxon>
        <taxon>Pentapetalae</taxon>
        <taxon>asterids</taxon>
        <taxon>campanulids</taxon>
        <taxon>Asterales</taxon>
        <taxon>Asteraceae</taxon>
        <taxon>Cichorioideae</taxon>
        <taxon>Cichorieae</taxon>
        <taxon>Lactucinae</taxon>
        <taxon>Lactuca</taxon>
    </lineage>
</organism>
<dbReference type="Pfam" id="PF02453">
    <property type="entry name" value="Reticulon"/>
    <property type="match status" value="1"/>
</dbReference>
<dbReference type="Proteomes" id="UP001177003">
    <property type="component" value="Chromosome 8"/>
</dbReference>
<evidence type="ECO:0000313" key="10">
    <source>
        <dbReference type="Proteomes" id="UP001177003"/>
    </source>
</evidence>
<dbReference type="GO" id="GO:0005789">
    <property type="term" value="C:endoplasmic reticulum membrane"/>
    <property type="evidence" value="ECO:0007669"/>
    <property type="project" value="UniProtKB-SubCell"/>
</dbReference>
<evidence type="ECO:0000256" key="6">
    <source>
        <dbReference type="RuleBase" id="RU363132"/>
    </source>
</evidence>
<evidence type="ECO:0000256" key="1">
    <source>
        <dbReference type="ARBA" id="ARBA00004477"/>
    </source>
</evidence>
<evidence type="ECO:0000256" key="2">
    <source>
        <dbReference type="ARBA" id="ARBA00022692"/>
    </source>
</evidence>
<feature type="transmembrane region" description="Helical" evidence="6">
    <location>
        <begin position="201"/>
        <end position="219"/>
    </location>
</feature>
<feature type="domain" description="Reticulon" evidence="8">
    <location>
        <begin position="78"/>
        <end position="263"/>
    </location>
</feature>
<proteinExistence type="predicted"/>
<comment type="subcellular location">
    <subcellularLocation>
        <location evidence="1 6">Endoplasmic reticulum membrane</location>
        <topology evidence="1 6">Multi-pass membrane protein</topology>
    </subcellularLocation>
</comment>
<feature type="transmembrane region" description="Helical" evidence="6">
    <location>
        <begin position="110"/>
        <end position="129"/>
    </location>
</feature>
<dbReference type="PANTHER" id="PTHR10994">
    <property type="entry name" value="RETICULON"/>
    <property type="match status" value="1"/>
</dbReference>